<dbReference type="Gene3D" id="2.60.120.260">
    <property type="entry name" value="Galactose-binding domain-like"/>
    <property type="match status" value="1"/>
</dbReference>
<dbReference type="Proteomes" id="UP000576082">
    <property type="component" value="Unassembled WGS sequence"/>
</dbReference>
<protein>
    <submittedName>
        <fullName evidence="1">Uncharacterized protein</fullName>
    </submittedName>
</protein>
<comment type="caution">
    <text evidence="1">The sequence shown here is derived from an EMBL/GenBank/DDBJ whole genome shotgun (WGS) entry which is preliminary data.</text>
</comment>
<gene>
    <name evidence="1" type="ORF">HHU12_31410</name>
</gene>
<dbReference type="RefSeq" id="WP_169660700.1">
    <property type="nucleotide sequence ID" value="NZ_JABANE010000169.1"/>
</dbReference>
<proteinExistence type="predicted"/>
<dbReference type="AlphaFoldDB" id="A0A7X9S160"/>
<name>A0A7X9S160_9BACT</name>
<evidence type="ECO:0000313" key="1">
    <source>
        <dbReference type="EMBL" id="NME72512.1"/>
    </source>
</evidence>
<evidence type="ECO:0000313" key="2">
    <source>
        <dbReference type="Proteomes" id="UP000576082"/>
    </source>
</evidence>
<organism evidence="1 2">
    <name type="scientific">Flammeovirga aprica JL-4</name>
    <dbReference type="NCBI Taxonomy" id="694437"/>
    <lineage>
        <taxon>Bacteria</taxon>
        <taxon>Pseudomonadati</taxon>
        <taxon>Bacteroidota</taxon>
        <taxon>Cytophagia</taxon>
        <taxon>Cytophagales</taxon>
        <taxon>Flammeovirgaceae</taxon>
        <taxon>Flammeovirga</taxon>
    </lineage>
</organism>
<sequence>MGEWVEIGTARITNNIFPLAHIAENKSGLNYGDIIQWVKIVDYESEESDCFDINYVAAFSDYCEDYGVGDFEDINDENAFVATYLRNYSYADRLDQNNHEGLVSFTNNPKSVHSGFMDEDFGDNVMVVNAAQDDNPNRNSHNNPDLADNSRTFYKDYIPVLAGETYYFSAEVINVIRWNDLNDPMLDMYIDYNIGFNNAGTVSLSQPINLTEGEEWKQMYLEFTAPANGIVTVGIAEVSDKWLGNDFAIDNISFSCNPPVWQRANQ</sequence>
<dbReference type="EMBL" id="JABANE010000169">
    <property type="protein sequence ID" value="NME72512.1"/>
    <property type="molecule type" value="Genomic_DNA"/>
</dbReference>
<accession>A0A7X9S160</accession>
<keyword evidence="2" id="KW-1185">Reference proteome</keyword>
<reference evidence="1 2" key="1">
    <citation type="submission" date="2020-04" db="EMBL/GenBank/DDBJ databases">
        <title>Flammeovirga sp. SR4, a novel species isolated from seawater.</title>
        <authorList>
            <person name="Wang X."/>
        </authorList>
    </citation>
    <scope>NUCLEOTIDE SEQUENCE [LARGE SCALE GENOMIC DNA]</scope>
    <source>
        <strain evidence="1 2">ATCC 23126</strain>
    </source>
</reference>